<evidence type="ECO:0000259" key="1">
    <source>
        <dbReference type="Pfam" id="PF16363"/>
    </source>
</evidence>
<dbReference type="SUPFAM" id="SSF51735">
    <property type="entry name" value="NAD(P)-binding Rossmann-fold domains"/>
    <property type="match status" value="1"/>
</dbReference>
<dbReference type="Proteomes" id="UP001501410">
    <property type="component" value="Unassembled WGS sequence"/>
</dbReference>
<dbReference type="Pfam" id="PF16363">
    <property type="entry name" value="GDP_Man_Dehyd"/>
    <property type="match status" value="1"/>
</dbReference>
<dbReference type="InterPro" id="IPR036291">
    <property type="entry name" value="NAD(P)-bd_dom_sf"/>
</dbReference>
<comment type="caution">
    <text evidence="2">The sequence shown here is derived from an EMBL/GenBank/DDBJ whole genome shotgun (WGS) entry which is preliminary data.</text>
</comment>
<dbReference type="InterPro" id="IPR013445">
    <property type="entry name" value="CDP_4_6_deHydtase"/>
</dbReference>
<organism evidence="2 3">
    <name type="scientific">Rurimicrobium arvi</name>
    <dbReference type="NCBI Taxonomy" id="2049916"/>
    <lineage>
        <taxon>Bacteria</taxon>
        <taxon>Pseudomonadati</taxon>
        <taxon>Bacteroidota</taxon>
        <taxon>Chitinophagia</taxon>
        <taxon>Chitinophagales</taxon>
        <taxon>Chitinophagaceae</taxon>
        <taxon>Rurimicrobium</taxon>
    </lineage>
</organism>
<dbReference type="InterPro" id="IPR016040">
    <property type="entry name" value="NAD(P)-bd_dom"/>
</dbReference>
<dbReference type="NCBIfam" id="TIGR02622">
    <property type="entry name" value="CDP_4_6_dhtase"/>
    <property type="match status" value="1"/>
</dbReference>
<keyword evidence="3" id="KW-1185">Reference proteome</keyword>
<feature type="domain" description="NAD(P)-binding" evidence="1">
    <location>
        <begin position="18"/>
        <end position="333"/>
    </location>
</feature>
<dbReference type="Gene3D" id="3.40.50.720">
    <property type="entry name" value="NAD(P)-binding Rossmann-like Domain"/>
    <property type="match status" value="1"/>
</dbReference>
<evidence type="ECO:0000313" key="3">
    <source>
        <dbReference type="Proteomes" id="UP001501410"/>
    </source>
</evidence>
<proteinExistence type="predicted"/>
<protein>
    <submittedName>
        <fullName evidence="2">CDP-glucose 4,6-dehydratase</fullName>
    </submittedName>
</protein>
<evidence type="ECO:0000313" key="2">
    <source>
        <dbReference type="EMBL" id="GAA4452220.1"/>
    </source>
</evidence>
<dbReference type="EMBL" id="BAABEZ010000014">
    <property type="protein sequence ID" value="GAA4452220.1"/>
    <property type="molecule type" value="Genomic_DNA"/>
</dbReference>
<gene>
    <name evidence="2" type="primary">rfbG</name>
    <name evidence="2" type="ORF">GCM10023092_10850</name>
</gene>
<dbReference type="PANTHER" id="PTHR43000">
    <property type="entry name" value="DTDP-D-GLUCOSE 4,6-DEHYDRATASE-RELATED"/>
    <property type="match status" value="1"/>
</dbReference>
<sequence>MIMLELLKKTFAGKKVFLTGHTGFKGAWMLQVLNWLGAEVQGYSLAPENKNDLYNEIGGEELCRSSVIADVRDLNRVQTELVRFEPDFVFHLAAQALVRPSYQEPVDTFATNVMGTAHVLEAMRRLPGRCTGVMITTDKVYENPERGQAFREEDKLGGHDPYSASKAAAEIVIASYIRSFFSEADFSKHQKSVASVRAGNVIGGGDRSVDRIVPDIVRAIEFGDKVTLRNPSSVRPWQHVLEPIGAYLLLAARMYQQPTAYNAAFNFGPDHTDEKTVEDLTRIFLSVFHQEDAYQKNTDTTAVHEARLLMLDSTKAKEILGWTPRLSAEEAIRWTAEWYADKSQSAAQKCTQQIQTYFEKFQ</sequence>
<reference evidence="3" key="1">
    <citation type="journal article" date="2019" name="Int. J. Syst. Evol. Microbiol.">
        <title>The Global Catalogue of Microorganisms (GCM) 10K type strain sequencing project: providing services to taxonomists for standard genome sequencing and annotation.</title>
        <authorList>
            <consortium name="The Broad Institute Genomics Platform"/>
            <consortium name="The Broad Institute Genome Sequencing Center for Infectious Disease"/>
            <person name="Wu L."/>
            <person name="Ma J."/>
        </authorList>
    </citation>
    <scope>NUCLEOTIDE SEQUENCE [LARGE SCALE GENOMIC DNA]</scope>
    <source>
        <strain evidence="3">JCM 31921</strain>
    </source>
</reference>
<accession>A0ABP8MNC7</accession>
<name>A0ABP8MNC7_9BACT</name>
<dbReference type="Gene3D" id="3.90.25.10">
    <property type="entry name" value="UDP-galactose 4-epimerase, domain 1"/>
    <property type="match status" value="1"/>
</dbReference>